<gene>
    <name evidence="1" type="ORF">AVDCRST_MAG39-978</name>
</gene>
<organism evidence="1">
    <name type="scientific">uncultured Sphingomonadaceae bacterium</name>
    <dbReference type="NCBI Taxonomy" id="169976"/>
    <lineage>
        <taxon>Bacteria</taxon>
        <taxon>Pseudomonadati</taxon>
        <taxon>Pseudomonadota</taxon>
        <taxon>Alphaproteobacteria</taxon>
        <taxon>Sphingomonadales</taxon>
        <taxon>Sphingomonadaceae</taxon>
        <taxon>environmental samples</taxon>
    </lineage>
</organism>
<dbReference type="SUPFAM" id="SSF51197">
    <property type="entry name" value="Clavaminate synthase-like"/>
    <property type="match status" value="1"/>
</dbReference>
<dbReference type="PANTHER" id="PTHR37563:SF2">
    <property type="entry name" value="PHYTANOYL-COA DIOXYGENASE FAMILY PROTEIN (AFU_ORTHOLOGUE AFUA_2G03330)"/>
    <property type="match status" value="1"/>
</dbReference>
<dbReference type="Pfam" id="PF05721">
    <property type="entry name" value="PhyH"/>
    <property type="match status" value="1"/>
</dbReference>
<keyword evidence="1" id="KW-0223">Dioxygenase</keyword>
<dbReference type="InterPro" id="IPR008775">
    <property type="entry name" value="Phytyl_CoA_dOase-like"/>
</dbReference>
<accession>A0A6J4S9Y5</accession>
<sequence length="284" mass="31187">MKQSFELEASGWDTAAIMRGLYGDGIIGLPGAFDRNWAARMREDIDALFAEAKATPGGALPRGPERFYVEVHPERVRGFVDIATHPWFVAVCRAVLGPDYRIVEVGFDVPGPGAQDQPWHRDFAAPEATTKGRRLNSLAFNFTAVDTTEEMGPFEVAPGTQWDDLSAYPNGMFPPRELFPRYQARAQRKLPRMGDISARSALTIHRGTANRSAVSRPVLVVGVDAPDATNAHHHDLQVTRGYAATLPAEVLEHLTYRLVDELEFVVQAHTIDGLLQADGPSMAA</sequence>
<dbReference type="GO" id="GO:0016706">
    <property type="term" value="F:2-oxoglutarate-dependent dioxygenase activity"/>
    <property type="evidence" value="ECO:0007669"/>
    <property type="project" value="UniProtKB-ARBA"/>
</dbReference>
<dbReference type="Gene3D" id="2.60.120.620">
    <property type="entry name" value="q2cbj1_9rhob like domain"/>
    <property type="match status" value="1"/>
</dbReference>
<name>A0A6J4S9Y5_9SPHN</name>
<evidence type="ECO:0000313" key="1">
    <source>
        <dbReference type="EMBL" id="CAA9493319.1"/>
    </source>
</evidence>
<reference evidence="1" key="1">
    <citation type="submission" date="2020-02" db="EMBL/GenBank/DDBJ databases">
        <authorList>
            <person name="Meier V. D."/>
        </authorList>
    </citation>
    <scope>NUCLEOTIDE SEQUENCE</scope>
    <source>
        <strain evidence="1">AVDCRST_MAG39</strain>
    </source>
</reference>
<dbReference type="AlphaFoldDB" id="A0A6J4S9Y5"/>
<keyword evidence="1" id="KW-0560">Oxidoreductase</keyword>
<dbReference type="PANTHER" id="PTHR37563">
    <property type="entry name" value="PHYTANOYL-COA DIOXYGENASE FAMILY PROTEIN (AFU_ORTHOLOGUE AFUA_2G03330)"/>
    <property type="match status" value="1"/>
</dbReference>
<dbReference type="EMBL" id="CADCVW010000039">
    <property type="protein sequence ID" value="CAA9493319.1"/>
    <property type="molecule type" value="Genomic_DNA"/>
</dbReference>
<proteinExistence type="predicted"/>
<protein>
    <submittedName>
        <fullName evidence="1">Phytanoyl-CoA dioxygenase</fullName>
    </submittedName>
</protein>
<dbReference type="InterPro" id="IPR051961">
    <property type="entry name" value="Fungal_Metabolite_Diox"/>
</dbReference>